<comment type="caution">
    <text evidence="1">The sequence shown here is derived from an EMBL/GenBank/DDBJ whole genome shotgun (WGS) entry which is preliminary data.</text>
</comment>
<organism evidence="1 2">
    <name type="scientific">Melastoma candidum</name>
    <dbReference type="NCBI Taxonomy" id="119954"/>
    <lineage>
        <taxon>Eukaryota</taxon>
        <taxon>Viridiplantae</taxon>
        <taxon>Streptophyta</taxon>
        <taxon>Embryophyta</taxon>
        <taxon>Tracheophyta</taxon>
        <taxon>Spermatophyta</taxon>
        <taxon>Magnoliopsida</taxon>
        <taxon>eudicotyledons</taxon>
        <taxon>Gunneridae</taxon>
        <taxon>Pentapetalae</taxon>
        <taxon>rosids</taxon>
        <taxon>malvids</taxon>
        <taxon>Myrtales</taxon>
        <taxon>Melastomataceae</taxon>
        <taxon>Melastomatoideae</taxon>
        <taxon>Melastomateae</taxon>
        <taxon>Melastoma</taxon>
    </lineage>
</organism>
<accession>A0ACB9N1L8</accession>
<name>A0ACB9N1L8_9MYRT</name>
<reference evidence="2" key="1">
    <citation type="journal article" date="2023" name="Front. Plant Sci.">
        <title>Chromosomal-level genome assembly of Melastoma candidum provides insights into trichome evolution.</title>
        <authorList>
            <person name="Zhong Y."/>
            <person name="Wu W."/>
            <person name="Sun C."/>
            <person name="Zou P."/>
            <person name="Liu Y."/>
            <person name="Dai S."/>
            <person name="Zhou R."/>
        </authorList>
    </citation>
    <scope>NUCLEOTIDE SEQUENCE [LARGE SCALE GENOMIC DNA]</scope>
</reference>
<keyword evidence="2" id="KW-1185">Reference proteome</keyword>
<dbReference type="EMBL" id="CM042887">
    <property type="protein sequence ID" value="KAI4330463.1"/>
    <property type="molecule type" value="Genomic_DNA"/>
</dbReference>
<proteinExistence type="predicted"/>
<gene>
    <name evidence="1" type="ORF">MLD38_028752</name>
</gene>
<evidence type="ECO:0000313" key="2">
    <source>
        <dbReference type="Proteomes" id="UP001057402"/>
    </source>
</evidence>
<evidence type="ECO:0000313" key="1">
    <source>
        <dbReference type="EMBL" id="KAI4330463.1"/>
    </source>
</evidence>
<protein>
    <submittedName>
        <fullName evidence="1">Uncharacterized protein</fullName>
    </submittedName>
</protein>
<sequence length="771" mass="87975">MAEEEREASFGEGCLHKFRVYETQSYFYLTGQNKNKNIWRVLKISRLECSELSIVEDPTIYTQLECYDLLERIHEGNKSTGGLKFVTVCYGIIGIVKFLGPYYILLIKKRRKIGTICGHTIYAITKSEIITIPNSAVQSDVSVSKDENRYKRLLGMMDLTKDFYYSYTYRVMSSLQKNVCNIRSGQHHHETMFVWNEYLTRKMKESINSNLWTVALVYGFFKQVHLSVSNKDLILTLIARRSRFYAGTRYLRRGVNRKGKVANDVETEQIIMEDNLDGSMKISSAVQVRGSIPLFWSQDSSKFVLKPDIILSKKDVKYEATRLHFEDLSKRYGNPIVVLNLIKSHETKPRETILLSEFVNAARVLNKGVPKEDRMRFLHFDLQRHSREASIALSLLSKVAAEAVNLTGVFCGKLISVSQKERTSSLSVPKCRQGCTTENSNTEEGLHVPEDSANDYCNLCANSLHETLELQKGILRTNCIDCLDRTNVAQYAYGLVAMKRQLHALGVLKSPELDSNHPVAEQLMDLYEAMGDTLALQYGGSPAHNKIFSERRGQWRATIQSQDLWKSLQRYYSNAWIDGEKQNAINLFLGSFQPQLGKPSLWEISSDHQQKIAGYIKEEGARSFLIRSLSDGNLQSQRSSPISSRDLAGKDQLLDRTRVTSEGLSESSPEIPACLCLEANFREELPDVIEEDEQANRVCRCGDKHYRTYEISSSANSCDEEPHEIVASWTEHDDDGSKHKVDTDNNFGDPDSNFTRYFMRWVDEGGLFYHC</sequence>
<dbReference type="Proteomes" id="UP001057402">
    <property type="component" value="Chromosome 8"/>
</dbReference>